<dbReference type="Proteomes" id="UP000032210">
    <property type="component" value="Unassembled WGS sequence"/>
</dbReference>
<evidence type="ECO:0000259" key="2">
    <source>
        <dbReference type="Pfam" id="PF01261"/>
    </source>
</evidence>
<accession>A0A0D0R9F7</accession>
<sequence length="289" mass="32190">MESKLINVTVPFCTGVAHQKYLGAEKGLETAIEGNCTHWYIDGSLFGEMVDDWTEARIQSLQAQIAATGIKPIFHGNFKAPLGSDVEAFRAAAVEYVKKEIDIASRLGAPLIIHGGCIVEPKMVLMAKKVALEHYLKSVQELAIYAEAKGTDIYLENLSNYVNYRPFHYIFTHEAEYAFVFERLQAHSNLYFFLDAGHANIENGLPAEVVRKYHHLIKGISFSNNNGVQDQHFGIHDGNCDYADVMQAIVETNWKGLVAFETRNQTAKAALADLAVMYRESLTTEIAVA</sequence>
<evidence type="ECO:0000313" key="4">
    <source>
        <dbReference type="Proteomes" id="UP000032210"/>
    </source>
</evidence>
<protein>
    <submittedName>
        <fullName evidence="3">Xylose isomerase-like TIM barrel</fullName>
    </submittedName>
</protein>
<dbReference type="Pfam" id="PF01261">
    <property type="entry name" value="AP_endonuc_2"/>
    <property type="match status" value="1"/>
</dbReference>
<evidence type="ECO:0000313" key="3">
    <source>
        <dbReference type="EMBL" id="KIR16032.1"/>
    </source>
</evidence>
<dbReference type="EMBL" id="JXCQ01000103">
    <property type="protein sequence ID" value="KIR16032.1"/>
    <property type="molecule type" value="Genomic_DNA"/>
</dbReference>
<dbReference type="GO" id="GO:0019852">
    <property type="term" value="P:L-ascorbic acid metabolic process"/>
    <property type="evidence" value="ECO:0007669"/>
    <property type="project" value="TreeGrafter"/>
</dbReference>
<dbReference type="SUPFAM" id="SSF51658">
    <property type="entry name" value="Xylose isomerase-like"/>
    <property type="match status" value="1"/>
</dbReference>
<keyword evidence="1 3" id="KW-0413">Isomerase</keyword>
<dbReference type="InterPro" id="IPR036237">
    <property type="entry name" value="Xyl_isomerase-like_sf"/>
</dbReference>
<dbReference type="RefSeq" id="WP_043051552.1">
    <property type="nucleotide sequence ID" value="NZ_JXCQ01000103.1"/>
</dbReference>
<comment type="caution">
    <text evidence="3">The sequence shown here is derived from an EMBL/GenBank/DDBJ whole genome shotgun (WGS) entry which is preliminary data.</text>
</comment>
<dbReference type="InterPro" id="IPR013022">
    <property type="entry name" value="Xyl_isomerase-like_TIM-brl"/>
</dbReference>
<name>A0A0D0R9F7_PSEFL</name>
<dbReference type="PATRIC" id="fig|294.125.peg.5552"/>
<dbReference type="InterPro" id="IPR050417">
    <property type="entry name" value="Sugar_Epim/Isomerase"/>
</dbReference>
<organism evidence="3 4">
    <name type="scientific">Pseudomonas fluorescens</name>
    <dbReference type="NCBI Taxonomy" id="294"/>
    <lineage>
        <taxon>Bacteria</taxon>
        <taxon>Pseudomonadati</taxon>
        <taxon>Pseudomonadota</taxon>
        <taxon>Gammaproteobacteria</taxon>
        <taxon>Pseudomonadales</taxon>
        <taxon>Pseudomonadaceae</taxon>
        <taxon>Pseudomonas</taxon>
    </lineage>
</organism>
<dbReference type="PANTHER" id="PTHR43489">
    <property type="entry name" value="ISOMERASE"/>
    <property type="match status" value="1"/>
</dbReference>
<dbReference type="PANTHER" id="PTHR43489:SF1">
    <property type="entry name" value="L-RIBULOSE-5-PHOSPHATE 3-EPIMERASE SGBU-RELATED"/>
    <property type="match status" value="1"/>
</dbReference>
<dbReference type="GO" id="GO:0034015">
    <property type="term" value="F:L-ribulose-5-phosphate 3-epimerase activity"/>
    <property type="evidence" value="ECO:0007669"/>
    <property type="project" value="TreeGrafter"/>
</dbReference>
<evidence type="ECO:0000256" key="1">
    <source>
        <dbReference type="ARBA" id="ARBA00023235"/>
    </source>
</evidence>
<reference evidence="3 4" key="1">
    <citation type="submission" date="2015-01" db="EMBL/GenBank/DDBJ databases">
        <title>Genome sequence of the beneficial rhizobacterium Pseudomonas fluorescens 2-79.</title>
        <authorList>
            <person name="Thuermer A."/>
            <person name="Daniel R."/>
        </authorList>
    </citation>
    <scope>NUCLEOTIDE SEQUENCE [LARGE SCALE GENOMIC DNA]</scope>
    <source>
        <strain evidence="3 4">2-79</strain>
    </source>
</reference>
<proteinExistence type="predicted"/>
<dbReference type="Gene3D" id="3.20.20.150">
    <property type="entry name" value="Divalent-metal-dependent TIM barrel enzymes"/>
    <property type="match status" value="1"/>
</dbReference>
<dbReference type="AlphaFoldDB" id="A0A0D0R9F7"/>
<feature type="domain" description="Xylose isomerase-like TIM barrel" evidence="2">
    <location>
        <begin position="49"/>
        <end position="276"/>
    </location>
</feature>
<gene>
    <name evidence="3" type="ORF">PFLU3_54020</name>
</gene>